<dbReference type="PANTHER" id="PTHR12709:SF5">
    <property type="entry name" value="DNA-DIRECTED RNA POLYMERASE I SUBUNIT RPA43"/>
    <property type="match status" value="1"/>
</dbReference>
<comment type="subcellular location">
    <subcellularLocation>
        <location evidence="1">Nucleus</location>
    </subcellularLocation>
</comment>
<evidence type="ECO:0000256" key="1">
    <source>
        <dbReference type="ARBA" id="ARBA00004123"/>
    </source>
</evidence>
<dbReference type="EMBL" id="JASBNA010000004">
    <property type="protein sequence ID" value="KAK7692471.1"/>
    <property type="molecule type" value="Genomic_DNA"/>
</dbReference>
<dbReference type="GO" id="GO:0006362">
    <property type="term" value="P:transcription elongation by RNA polymerase I"/>
    <property type="evidence" value="ECO:0007669"/>
    <property type="project" value="TreeGrafter"/>
</dbReference>
<gene>
    <name evidence="7" type="ORF">QCA50_004096</name>
</gene>
<evidence type="ECO:0000313" key="8">
    <source>
        <dbReference type="Proteomes" id="UP001385951"/>
    </source>
</evidence>
<evidence type="ECO:0000256" key="4">
    <source>
        <dbReference type="ARBA" id="ARBA00023242"/>
    </source>
</evidence>
<dbReference type="Gene3D" id="3.30.1490.120">
    <property type="entry name" value="RNA polymerase Rpb7-like, N-terminal domain"/>
    <property type="match status" value="1"/>
</dbReference>
<dbReference type="InterPro" id="IPR041178">
    <property type="entry name" value="RPA43_OB"/>
</dbReference>
<feature type="region of interest" description="Disordered" evidence="5">
    <location>
        <begin position="172"/>
        <end position="213"/>
    </location>
</feature>
<feature type="region of interest" description="Disordered" evidence="5">
    <location>
        <begin position="1"/>
        <end position="49"/>
    </location>
</feature>
<dbReference type="AlphaFoldDB" id="A0AAW0GI55"/>
<feature type="compositionally biased region" description="Basic residues" evidence="5">
    <location>
        <begin position="352"/>
        <end position="364"/>
    </location>
</feature>
<feature type="region of interest" description="Disordered" evidence="5">
    <location>
        <begin position="292"/>
        <end position="364"/>
    </location>
</feature>
<dbReference type="Pfam" id="PF17875">
    <property type="entry name" value="RPA43_OB"/>
    <property type="match status" value="1"/>
</dbReference>
<organism evidence="7 8">
    <name type="scientific">Cerrena zonata</name>
    <dbReference type="NCBI Taxonomy" id="2478898"/>
    <lineage>
        <taxon>Eukaryota</taxon>
        <taxon>Fungi</taxon>
        <taxon>Dikarya</taxon>
        <taxon>Basidiomycota</taxon>
        <taxon>Agaricomycotina</taxon>
        <taxon>Agaricomycetes</taxon>
        <taxon>Polyporales</taxon>
        <taxon>Cerrenaceae</taxon>
        <taxon>Cerrena</taxon>
    </lineage>
</organism>
<dbReference type="InterPro" id="IPR045113">
    <property type="entry name" value="Rpb7-like"/>
</dbReference>
<keyword evidence="4" id="KW-0539">Nucleus</keyword>
<proteinExistence type="predicted"/>
<keyword evidence="2" id="KW-0240">DNA-directed RNA polymerase</keyword>
<evidence type="ECO:0000256" key="5">
    <source>
        <dbReference type="SAM" id="MobiDB-lite"/>
    </source>
</evidence>
<name>A0AAW0GI55_9APHY</name>
<evidence type="ECO:0000256" key="3">
    <source>
        <dbReference type="ARBA" id="ARBA00023163"/>
    </source>
</evidence>
<feature type="compositionally biased region" description="Polar residues" evidence="5">
    <location>
        <begin position="305"/>
        <end position="314"/>
    </location>
</feature>
<protein>
    <recommendedName>
        <fullName evidence="6">RPA43 OB domain-containing protein</fullName>
    </recommendedName>
</protein>
<feature type="domain" description="RPA43 OB" evidence="6">
    <location>
        <begin position="133"/>
        <end position="250"/>
    </location>
</feature>
<dbReference type="GO" id="GO:0006352">
    <property type="term" value="P:DNA-templated transcription initiation"/>
    <property type="evidence" value="ECO:0007669"/>
    <property type="project" value="InterPro"/>
</dbReference>
<evidence type="ECO:0000259" key="6">
    <source>
        <dbReference type="Pfam" id="PF17875"/>
    </source>
</evidence>
<dbReference type="Gene3D" id="2.40.50.1060">
    <property type="match status" value="1"/>
</dbReference>
<dbReference type="PANTHER" id="PTHR12709">
    <property type="entry name" value="DNA-DIRECTED RNA POLYMERASE II, III"/>
    <property type="match status" value="1"/>
</dbReference>
<dbReference type="Proteomes" id="UP001385951">
    <property type="component" value="Unassembled WGS sequence"/>
</dbReference>
<keyword evidence="8" id="KW-1185">Reference proteome</keyword>
<dbReference type="GO" id="GO:0005736">
    <property type="term" value="C:RNA polymerase I complex"/>
    <property type="evidence" value="ECO:0007669"/>
    <property type="project" value="TreeGrafter"/>
</dbReference>
<reference evidence="7 8" key="1">
    <citation type="submission" date="2022-09" db="EMBL/GenBank/DDBJ databases">
        <authorList>
            <person name="Palmer J.M."/>
        </authorList>
    </citation>
    <scope>NUCLEOTIDE SEQUENCE [LARGE SCALE GENOMIC DNA]</scope>
    <source>
        <strain evidence="7 8">DSM 7382</strain>
    </source>
</reference>
<feature type="compositionally biased region" description="Basic and acidic residues" evidence="5">
    <location>
        <begin position="30"/>
        <end position="49"/>
    </location>
</feature>
<keyword evidence="3" id="KW-0804">Transcription</keyword>
<comment type="caution">
    <text evidence="7">The sequence shown here is derived from an EMBL/GenBank/DDBJ whole genome shotgun (WGS) entry which is preliminary data.</text>
</comment>
<evidence type="ECO:0000313" key="7">
    <source>
        <dbReference type="EMBL" id="KAK7692471.1"/>
    </source>
</evidence>
<accession>A0AAW0GI55</accession>
<sequence>MPDATLTHKTKKRKHAVETNGEPSPKRSKKDGATKDVKRKEKAKDKGKARADTGEFKLIDATMSVSIPPVFANSLRTGAEEMLDSMVMRYIPALQGVVLAHDNLQFIDSTATVKADCPFANCRIAFAATVWSPHVGMKLIGKVNLCSPDHVSLLVHRTFNVSIPRHHIPSDQWEFEHGPAENDPEFGAGTEEGEGNEEAKELQEEDKVEGGGRWVHKLTGDQLGGPEGYLEFTVIGLTIANQMLSLVGSIQYDPFSPDHVPERAILTTTTNKTRDIPPTTSLQEVEMLIDGADEDSDDDLPPANQLASTLSRKQAATDKASSKEDMEDEDASKKEKKRKRSVKKDSEESKDKKKHEGKKRKKTS</sequence>
<evidence type="ECO:0000256" key="2">
    <source>
        <dbReference type="ARBA" id="ARBA00022478"/>
    </source>
</evidence>
<dbReference type="InterPro" id="IPR036898">
    <property type="entry name" value="RNA_pol_Rpb7-like_N_sf"/>
</dbReference>